<feature type="compositionally biased region" description="Pro residues" evidence="1">
    <location>
        <begin position="86"/>
        <end position="107"/>
    </location>
</feature>
<dbReference type="Pfam" id="PF13828">
    <property type="entry name" value="DUF4190"/>
    <property type="match status" value="1"/>
</dbReference>
<evidence type="ECO:0000313" key="6">
    <source>
        <dbReference type="EMBL" id="QCN87866.1"/>
    </source>
</evidence>
<keyword evidence="2" id="KW-0472">Membrane</keyword>
<evidence type="ECO:0000313" key="5">
    <source>
        <dbReference type="EMBL" id="AZS85281.1"/>
    </source>
</evidence>
<keyword evidence="2" id="KW-1133">Transmembrane helix</keyword>
<dbReference type="AlphaFoldDB" id="A0A3Q9KSY8"/>
<dbReference type="Pfam" id="PF13845">
    <property type="entry name" value="Septum_form"/>
    <property type="match status" value="1"/>
</dbReference>
<feature type="region of interest" description="Disordered" evidence="1">
    <location>
        <begin position="453"/>
        <end position="482"/>
    </location>
</feature>
<dbReference type="InterPro" id="IPR026004">
    <property type="entry name" value="Septum_form"/>
</dbReference>
<keyword evidence="8" id="KW-1185">Reference proteome</keyword>
<dbReference type="Proteomes" id="UP000501753">
    <property type="component" value="Chromosome"/>
</dbReference>
<feature type="region of interest" description="Disordered" evidence="1">
    <location>
        <begin position="1"/>
        <end position="109"/>
    </location>
</feature>
<gene>
    <name evidence="6" type="ORF">DDJ31_25325</name>
    <name evidence="5" type="ORF">ELQ87_13975</name>
</gene>
<evidence type="ECO:0000256" key="2">
    <source>
        <dbReference type="SAM" id="Phobius"/>
    </source>
</evidence>
<reference evidence="6 8" key="1">
    <citation type="submission" date="2018-04" db="EMBL/GenBank/DDBJ databases">
        <title>Complete genome sequences of Streptomyces griseoviridis K61 and characterization of antagonistic properties of biological control agents.</title>
        <authorList>
            <person name="Mariita R.M."/>
            <person name="Sello J.K."/>
        </authorList>
    </citation>
    <scope>NUCLEOTIDE SEQUENCE [LARGE SCALE GENOMIC DNA]</scope>
    <source>
        <strain evidence="6 8">K61</strain>
    </source>
</reference>
<keyword evidence="2" id="KW-0812">Transmembrane</keyword>
<evidence type="ECO:0000259" key="3">
    <source>
        <dbReference type="Pfam" id="PF13828"/>
    </source>
</evidence>
<reference evidence="5 7" key="2">
    <citation type="submission" date="2018-12" db="EMBL/GenBank/DDBJ databases">
        <title>Streptomyces griseoviridis F1-27 complete genome.</title>
        <authorList>
            <person name="Mariita R.M."/>
            <person name="Sello J.K."/>
        </authorList>
    </citation>
    <scope>NUCLEOTIDE SEQUENCE [LARGE SCALE GENOMIC DNA]</scope>
    <source>
        <strain evidence="5 7">F1-27</strain>
    </source>
</reference>
<evidence type="ECO:0000256" key="1">
    <source>
        <dbReference type="SAM" id="MobiDB-lite"/>
    </source>
</evidence>
<organism evidence="5 7">
    <name type="scientific">Streptomyces griseoviridis</name>
    <dbReference type="NCBI Taxonomy" id="45398"/>
    <lineage>
        <taxon>Bacteria</taxon>
        <taxon>Bacillati</taxon>
        <taxon>Actinomycetota</taxon>
        <taxon>Actinomycetes</taxon>
        <taxon>Kitasatosporales</taxon>
        <taxon>Streptomycetaceae</taxon>
        <taxon>Streptomyces</taxon>
    </lineage>
</organism>
<sequence length="482" mass="50200">MPSRTSVRRAVGVSPPCGRRVRREACHSSARTTARIRSTVPVSIPPPPGPDQPQDRQEPQGPNPQGPFTAPGQGDPYAAPGQGNPFAPPGPPPPPGPGAAGPYPPYGPGAAPAPGGGPYAYQPWGQGYSPYPQQAPVNGMAVGSLVLGLLCGVPVVGLVLGLVALGQIRRKGERGKGMAVAGSVLSGIGTALWVLVLATGGLTGLRDGIEEAASGEGTAYTLSVGECFDAPTGSLQGFAYDVEDVPCEGEHDAEVFALFTVTGHDSYPGDDRLTEIADTRCYQLRHGYAMDSWAVPAEADVYYLTPTRSSWRIGDREVTCLFGNMEERAGLTGSLRNDATLLDADQLAYLTAVNLENKALDGEPLATAEDDLDANRKWAGRMSGALLKEAGQLRDHSWPEAARGPVAEVADEVDRLQKEWARAAKATDADAFYVHVDRVMELSTPDRSVTARKALGLASSPPADGVDGSEGSGGGGDSGLEV</sequence>
<dbReference type="OrthoDB" id="3628931at2"/>
<accession>A0A3Q9KSY8</accession>
<dbReference type="InterPro" id="IPR025241">
    <property type="entry name" value="DUF4190"/>
</dbReference>
<dbReference type="KEGG" id="sgd:ELQ87_13975"/>
<dbReference type="EMBL" id="CP029078">
    <property type="protein sequence ID" value="QCN87866.1"/>
    <property type="molecule type" value="Genomic_DNA"/>
</dbReference>
<evidence type="ECO:0000313" key="8">
    <source>
        <dbReference type="Proteomes" id="UP000501753"/>
    </source>
</evidence>
<feature type="domain" description="Septum formation-related" evidence="4">
    <location>
        <begin position="225"/>
        <end position="320"/>
    </location>
</feature>
<feature type="compositionally biased region" description="Gly residues" evidence="1">
    <location>
        <begin position="468"/>
        <end position="482"/>
    </location>
</feature>
<feature type="domain" description="DUF4190" evidence="3">
    <location>
        <begin position="140"/>
        <end position="196"/>
    </location>
</feature>
<dbReference type="Proteomes" id="UP000271291">
    <property type="component" value="Chromosome"/>
</dbReference>
<name>A0A3Q9KSY8_STRGD</name>
<evidence type="ECO:0000313" key="7">
    <source>
        <dbReference type="Proteomes" id="UP000271291"/>
    </source>
</evidence>
<feature type="transmembrane region" description="Helical" evidence="2">
    <location>
        <begin position="140"/>
        <end position="165"/>
    </location>
</feature>
<protein>
    <submittedName>
        <fullName evidence="5">DUF4190 domain-containing protein</fullName>
    </submittedName>
</protein>
<dbReference type="EMBL" id="CP034687">
    <property type="protein sequence ID" value="AZS85281.1"/>
    <property type="molecule type" value="Genomic_DNA"/>
</dbReference>
<evidence type="ECO:0000259" key="4">
    <source>
        <dbReference type="Pfam" id="PF13845"/>
    </source>
</evidence>
<proteinExistence type="predicted"/>
<feature type="transmembrane region" description="Helical" evidence="2">
    <location>
        <begin position="177"/>
        <end position="198"/>
    </location>
</feature>